<accession>A0AB39W2Z1</accession>
<keyword evidence="1" id="KW-0812">Transmembrane</keyword>
<organism evidence="2">
    <name type="scientific">Flavobacterium sp. WC2409</name>
    <dbReference type="NCBI Taxonomy" id="3234139"/>
    <lineage>
        <taxon>Bacteria</taxon>
        <taxon>Pseudomonadati</taxon>
        <taxon>Bacteroidota</taxon>
        <taxon>Flavobacteriia</taxon>
        <taxon>Flavobacteriales</taxon>
        <taxon>Flavobacteriaceae</taxon>
        <taxon>Flavobacterium</taxon>
    </lineage>
</organism>
<protein>
    <submittedName>
        <fullName evidence="2">Uncharacterized protein</fullName>
    </submittedName>
</protein>
<sequence length="138" mass="16052">MKEFKLENSTKIETGFKTPDHYFEKFSAELLLKLPHNEPKVIPFFKRRNTIFMLVAALFVIALMIPILNTTQVNTMTELDETTLENYLSYQTNVNQYDLINILDAKDIDKIDAPVTLEEKTIEDILVDNANLEHFIIE</sequence>
<feature type="transmembrane region" description="Helical" evidence="1">
    <location>
        <begin position="50"/>
        <end position="68"/>
    </location>
</feature>
<name>A0AB39W2Z1_9FLAO</name>
<dbReference type="RefSeq" id="WP_369753498.1">
    <property type="nucleotide sequence ID" value="NZ_CP165625.1"/>
</dbReference>
<keyword evidence="1" id="KW-1133">Transmembrane helix</keyword>
<keyword evidence="1" id="KW-0472">Membrane</keyword>
<reference evidence="2" key="1">
    <citation type="submission" date="2024-07" db="EMBL/GenBank/DDBJ databases">
        <authorList>
            <person name="Biller S.J."/>
        </authorList>
    </citation>
    <scope>NUCLEOTIDE SEQUENCE</scope>
    <source>
        <strain evidence="2">WC2409</strain>
    </source>
</reference>
<evidence type="ECO:0000256" key="1">
    <source>
        <dbReference type="SAM" id="Phobius"/>
    </source>
</evidence>
<evidence type="ECO:0000313" key="2">
    <source>
        <dbReference type="EMBL" id="XDU96235.1"/>
    </source>
</evidence>
<gene>
    <name evidence="2" type="ORF">AB3G34_03800</name>
</gene>
<dbReference type="EMBL" id="CP165625">
    <property type="protein sequence ID" value="XDU96235.1"/>
    <property type="molecule type" value="Genomic_DNA"/>
</dbReference>
<dbReference type="AlphaFoldDB" id="A0AB39W2Z1"/>
<proteinExistence type="predicted"/>